<proteinExistence type="predicted"/>
<name>A0A9J5XER9_SOLCO</name>
<accession>A0A9J5XER9</accession>
<evidence type="ECO:0000313" key="1">
    <source>
        <dbReference type="EMBL" id="KAG5586157.1"/>
    </source>
</evidence>
<organism evidence="1 2">
    <name type="scientific">Solanum commersonii</name>
    <name type="common">Commerson's wild potato</name>
    <name type="synonym">Commerson's nightshade</name>
    <dbReference type="NCBI Taxonomy" id="4109"/>
    <lineage>
        <taxon>Eukaryota</taxon>
        <taxon>Viridiplantae</taxon>
        <taxon>Streptophyta</taxon>
        <taxon>Embryophyta</taxon>
        <taxon>Tracheophyta</taxon>
        <taxon>Spermatophyta</taxon>
        <taxon>Magnoliopsida</taxon>
        <taxon>eudicotyledons</taxon>
        <taxon>Gunneridae</taxon>
        <taxon>Pentapetalae</taxon>
        <taxon>asterids</taxon>
        <taxon>lamiids</taxon>
        <taxon>Solanales</taxon>
        <taxon>Solanaceae</taxon>
        <taxon>Solanoideae</taxon>
        <taxon>Solaneae</taxon>
        <taxon>Solanum</taxon>
    </lineage>
</organism>
<dbReference type="OrthoDB" id="1301774at2759"/>
<feature type="non-terminal residue" evidence="1">
    <location>
        <position position="1"/>
    </location>
</feature>
<dbReference type="EMBL" id="JACXVP010000009">
    <property type="protein sequence ID" value="KAG5586157.1"/>
    <property type="molecule type" value="Genomic_DNA"/>
</dbReference>
<evidence type="ECO:0000313" key="2">
    <source>
        <dbReference type="Proteomes" id="UP000824120"/>
    </source>
</evidence>
<dbReference type="Proteomes" id="UP000824120">
    <property type="component" value="Chromosome 9"/>
</dbReference>
<sequence>GFNITFSTDFYYPRPQKISTDDVAVTETAVHVSSAAADRRNKLLQDKIFNVSTSLSMNLVRYQSVLVSKNEETNSNSSPLLYLPLTPRNYSTRFCGHRLIQRGIHACSNCSSSGFSPSSSSIFSNYCCNLRYNKMEGLFVEIDCRGEWVLPFKITDQPSLVVYLGGVQRPPILRVYVDENPIKEDHNLEEDQQDMLNDEFDDVDMNNNDAKIAKDDVSDFESHNPPTPIVGSNIPCSSQSSRVNNVQDDETSFYKGMTFKNKEELENSLKIACLKKDFKLKKYFEKRFPNGKAPSTRDMSNQLRTELGCKVSYWKLYKGMEHAKSNVRGTYEHGYAVLNVVIHFYIAKAYDRCEFNDHFNQIRNMVPKAAKTLERIGFHT</sequence>
<protein>
    <submittedName>
        <fullName evidence="1">Uncharacterized protein</fullName>
    </submittedName>
</protein>
<comment type="caution">
    <text evidence="1">The sequence shown here is derived from an EMBL/GenBank/DDBJ whole genome shotgun (WGS) entry which is preliminary data.</text>
</comment>
<dbReference type="AlphaFoldDB" id="A0A9J5XER9"/>
<keyword evidence="2" id="KW-1185">Reference proteome</keyword>
<reference evidence="1 2" key="1">
    <citation type="submission" date="2020-09" db="EMBL/GenBank/DDBJ databases">
        <title>De no assembly of potato wild relative species, Solanum commersonii.</title>
        <authorList>
            <person name="Cho K."/>
        </authorList>
    </citation>
    <scope>NUCLEOTIDE SEQUENCE [LARGE SCALE GENOMIC DNA]</scope>
    <source>
        <strain evidence="1">LZ3.2</strain>
        <tissue evidence="1">Leaf</tissue>
    </source>
</reference>
<gene>
    <name evidence="1" type="ORF">H5410_046591</name>
</gene>